<protein>
    <submittedName>
        <fullName evidence="2">Uncharacterized protein</fullName>
    </submittedName>
</protein>
<feature type="signal peptide" evidence="1">
    <location>
        <begin position="1"/>
        <end position="23"/>
    </location>
</feature>
<keyword evidence="3" id="KW-1185">Reference proteome</keyword>
<evidence type="ECO:0000313" key="3">
    <source>
        <dbReference type="Proteomes" id="UP001370348"/>
    </source>
</evidence>
<sequence length="131" mass="14234">MKRNMPKLRLALSAVLAAGALMAGFAGNKVAKASDTKELLTTEDFLAENCILRRHKEYLGRHINTWECEHGFGHGQIANAAWGDSVWFSQDPGHGATVKRGWTFANTYDKIAGGWEQVCGFVPGAGDPVCN</sequence>
<evidence type="ECO:0000313" key="2">
    <source>
        <dbReference type="EMBL" id="WXB18445.1"/>
    </source>
</evidence>
<name>A0ABZ2M7I0_9BACT</name>
<keyword evidence="1" id="KW-0732">Signal</keyword>
<feature type="chain" id="PRO_5045703014" evidence="1">
    <location>
        <begin position="24"/>
        <end position="131"/>
    </location>
</feature>
<organism evidence="2 3">
    <name type="scientific">Pendulispora albinea</name>
    <dbReference type="NCBI Taxonomy" id="2741071"/>
    <lineage>
        <taxon>Bacteria</taxon>
        <taxon>Pseudomonadati</taxon>
        <taxon>Myxococcota</taxon>
        <taxon>Myxococcia</taxon>
        <taxon>Myxococcales</taxon>
        <taxon>Sorangiineae</taxon>
        <taxon>Pendulisporaceae</taxon>
        <taxon>Pendulispora</taxon>
    </lineage>
</organism>
<evidence type="ECO:0000256" key="1">
    <source>
        <dbReference type="SAM" id="SignalP"/>
    </source>
</evidence>
<accession>A0ABZ2M7I0</accession>
<dbReference type="Proteomes" id="UP001370348">
    <property type="component" value="Chromosome"/>
</dbReference>
<proteinExistence type="predicted"/>
<reference evidence="2 3" key="1">
    <citation type="submission" date="2021-12" db="EMBL/GenBank/DDBJ databases">
        <title>Discovery of the Pendulisporaceae a myxobacterial family with distinct sporulation behavior and unique specialized metabolism.</title>
        <authorList>
            <person name="Garcia R."/>
            <person name="Popoff A."/>
            <person name="Bader C.D."/>
            <person name="Loehr J."/>
            <person name="Walesch S."/>
            <person name="Walt C."/>
            <person name="Boldt J."/>
            <person name="Bunk B."/>
            <person name="Haeckl F.J.F.P.J."/>
            <person name="Gunesch A.P."/>
            <person name="Birkelbach J."/>
            <person name="Nuebel U."/>
            <person name="Pietschmann T."/>
            <person name="Bach T."/>
            <person name="Mueller R."/>
        </authorList>
    </citation>
    <scope>NUCLEOTIDE SEQUENCE [LARGE SCALE GENOMIC DNA]</scope>
    <source>
        <strain evidence="2 3">MSr11954</strain>
    </source>
</reference>
<gene>
    <name evidence="2" type="ORF">LZC94_14525</name>
</gene>
<dbReference type="EMBL" id="CP089984">
    <property type="protein sequence ID" value="WXB18445.1"/>
    <property type="molecule type" value="Genomic_DNA"/>
</dbReference>
<dbReference type="RefSeq" id="WP_394828074.1">
    <property type="nucleotide sequence ID" value="NZ_CP089984.1"/>
</dbReference>